<dbReference type="STRING" id="379508.A5E1M4"/>
<dbReference type="GO" id="GO:0008270">
    <property type="term" value="F:zinc ion binding"/>
    <property type="evidence" value="ECO:0007669"/>
    <property type="project" value="UniProtKB-KW"/>
</dbReference>
<evidence type="ECO:0000313" key="11">
    <source>
        <dbReference type="EMBL" id="EDK45332.1"/>
    </source>
</evidence>
<feature type="region of interest" description="Disordered" evidence="8">
    <location>
        <begin position="605"/>
        <end position="649"/>
    </location>
</feature>
<evidence type="ECO:0000259" key="9">
    <source>
        <dbReference type="Pfam" id="PF09329"/>
    </source>
</evidence>
<dbReference type="AlphaFoldDB" id="A5E1M4"/>
<keyword evidence="6" id="KW-0862">Zinc</keyword>
<dbReference type="GO" id="GO:0006270">
    <property type="term" value="P:DNA replication initiation"/>
    <property type="evidence" value="ECO:0007669"/>
    <property type="project" value="InterPro"/>
</dbReference>
<feature type="compositionally biased region" description="Low complexity" evidence="8">
    <location>
        <begin position="478"/>
        <end position="488"/>
    </location>
</feature>
<feature type="compositionally biased region" description="Low complexity" evidence="8">
    <location>
        <begin position="382"/>
        <end position="403"/>
    </location>
</feature>
<dbReference type="InterPro" id="IPR040184">
    <property type="entry name" value="Mcm10"/>
</dbReference>
<keyword evidence="7" id="KW-0539">Nucleus</keyword>
<dbReference type="eggNOG" id="KOG3056">
    <property type="taxonomic scope" value="Eukaryota"/>
</dbReference>
<evidence type="ECO:0000256" key="2">
    <source>
        <dbReference type="ARBA" id="ARBA00009679"/>
    </source>
</evidence>
<comment type="subcellular location">
    <subcellularLocation>
        <location evidence="1">Nucleus</location>
    </subcellularLocation>
</comment>
<dbReference type="Pfam" id="PF09329">
    <property type="entry name" value="zf-primase"/>
    <property type="match status" value="1"/>
</dbReference>
<dbReference type="EMBL" id="CH981527">
    <property type="protein sequence ID" value="EDK45332.1"/>
    <property type="molecule type" value="Genomic_DNA"/>
</dbReference>
<feature type="region of interest" description="Disordered" evidence="8">
    <location>
        <begin position="1"/>
        <end position="23"/>
    </location>
</feature>
<dbReference type="KEGG" id="lel:PVL30_003000"/>
<feature type="region of interest" description="Disordered" evidence="8">
    <location>
        <begin position="41"/>
        <end position="93"/>
    </location>
</feature>
<dbReference type="PANTHER" id="PTHR13454">
    <property type="entry name" value="PROTEIN MCM10 HOMOLOG"/>
    <property type="match status" value="1"/>
</dbReference>
<proteinExistence type="inferred from homology"/>
<feature type="compositionally biased region" description="Acidic residues" evidence="8">
    <location>
        <begin position="636"/>
        <end position="649"/>
    </location>
</feature>
<dbReference type="InterPro" id="IPR015408">
    <property type="entry name" value="Znf_Mcm10/DnaG"/>
</dbReference>
<feature type="domain" description="Zinc finger Mcm10/DnaG-type" evidence="9">
    <location>
        <begin position="316"/>
        <end position="360"/>
    </location>
</feature>
<dbReference type="OrthoDB" id="273123at2759"/>
<feature type="compositionally biased region" description="Basic and acidic residues" evidence="8">
    <location>
        <begin position="41"/>
        <end position="56"/>
    </location>
</feature>
<feature type="compositionally biased region" description="Basic and acidic residues" evidence="8">
    <location>
        <begin position="515"/>
        <end position="524"/>
    </location>
</feature>
<dbReference type="Proteomes" id="UP000001996">
    <property type="component" value="Unassembled WGS sequence"/>
</dbReference>
<keyword evidence="3" id="KW-0235">DNA replication</keyword>
<dbReference type="InterPro" id="IPR055065">
    <property type="entry name" value="OB_MCM10"/>
</dbReference>
<dbReference type="GO" id="GO:0003697">
    <property type="term" value="F:single-stranded DNA binding"/>
    <property type="evidence" value="ECO:0007669"/>
    <property type="project" value="InterPro"/>
</dbReference>
<evidence type="ECO:0000256" key="5">
    <source>
        <dbReference type="ARBA" id="ARBA00022771"/>
    </source>
</evidence>
<accession>A5E1M4</accession>
<comment type="similarity">
    <text evidence="2">Belongs to the MCM10 family.</text>
</comment>
<dbReference type="PANTHER" id="PTHR13454:SF11">
    <property type="entry name" value="PROTEIN MCM10 HOMOLOG"/>
    <property type="match status" value="1"/>
</dbReference>
<dbReference type="VEuPathDB" id="FungiDB:LELG_03511"/>
<dbReference type="FunCoup" id="A5E1M4">
    <property type="interactions" value="40"/>
</dbReference>
<dbReference type="GO" id="GO:0043596">
    <property type="term" value="C:nuclear replication fork"/>
    <property type="evidence" value="ECO:0007669"/>
    <property type="project" value="TreeGrafter"/>
</dbReference>
<dbReference type="Gene3D" id="2.40.50.140">
    <property type="entry name" value="Nucleic acid-binding proteins"/>
    <property type="match status" value="1"/>
</dbReference>
<evidence type="ECO:0000256" key="1">
    <source>
        <dbReference type="ARBA" id="ARBA00004123"/>
    </source>
</evidence>
<dbReference type="HOGENOM" id="CLU_036499_0_0_1"/>
<keyword evidence="12" id="KW-1185">Reference proteome</keyword>
<dbReference type="Pfam" id="PF22379">
    <property type="entry name" value="OB_MCM10"/>
    <property type="match status" value="1"/>
</dbReference>
<evidence type="ECO:0000259" key="10">
    <source>
        <dbReference type="Pfam" id="PF22379"/>
    </source>
</evidence>
<dbReference type="InParanoid" id="A5E1M4"/>
<feature type="domain" description="MCM10 OB-fold" evidence="10">
    <location>
        <begin position="172"/>
        <end position="287"/>
    </location>
</feature>
<feature type="region of interest" description="Disordered" evidence="8">
    <location>
        <begin position="381"/>
        <end position="403"/>
    </location>
</feature>
<dbReference type="GeneID" id="5232573"/>
<dbReference type="GO" id="GO:0003688">
    <property type="term" value="F:DNA replication origin binding"/>
    <property type="evidence" value="ECO:0007669"/>
    <property type="project" value="TreeGrafter"/>
</dbReference>
<feature type="compositionally biased region" description="Basic and acidic residues" evidence="8">
    <location>
        <begin position="1"/>
        <end position="12"/>
    </location>
</feature>
<reference evidence="11 12" key="1">
    <citation type="journal article" date="2009" name="Nature">
        <title>Evolution of pathogenicity and sexual reproduction in eight Candida genomes.</title>
        <authorList>
            <person name="Butler G."/>
            <person name="Rasmussen M.D."/>
            <person name="Lin M.F."/>
            <person name="Santos M.A."/>
            <person name="Sakthikumar S."/>
            <person name="Munro C.A."/>
            <person name="Rheinbay E."/>
            <person name="Grabherr M."/>
            <person name="Forche A."/>
            <person name="Reedy J.L."/>
            <person name="Agrafioti I."/>
            <person name="Arnaud M.B."/>
            <person name="Bates S."/>
            <person name="Brown A.J."/>
            <person name="Brunke S."/>
            <person name="Costanzo M.C."/>
            <person name="Fitzpatrick D.A."/>
            <person name="de Groot P.W."/>
            <person name="Harris D."/>
            <person name="Hoyer L.L."/>
            <person name="Hube B."/>
            <person name="Klis F.M."/>
            <person name="Kodira C."/>
            <person name="Lennard N."/>
            <person name="Logue M.E."/>
            <person name="Martin R."/>
            <person name="Neiman A.M."/>
            <person name="Nikolaou E."/>
            <person name="Quail M.A."/>
            <person name="Quinn J."/>
            <person name="Santos M.C."/>
            <person name="Schmitzberger F.F."/>
            <person name="Sherlock G."/>
            <person name="Shah P."/>
            <person name="Silverstein K.A."/>
            <person name="Skrzypek M.S."/>
            <person name="Soll D."/>
            <person name="Staggs R."/>
            <person name="Stansfield I."/>
            <person name="Stumpf M.P."/>
            <person name="Sudbery P.E."/>
            <person name="Srikantha T."/>
            <person name="Zeng Q."/>
            <person name="Berman J."/>
            <person name="Berriman M."/>
            <person name="Heitman J."/>
            <person name="Gow N.A."/>
            <person name="Lorenz M.C."/>
            <person name="Birren B.W."/>
            <person name="Kellis M."/>
            <person name="Cuomo C.A."/>
        </authorList>
    </citation>
    <scope>NUCLEOTIDE SEQUENCE [LARGE SCALE GENOMIC DNA]</scope>
    <source>
        <strain evidence="12">ATCC 11503 / BCRC 21390 / CBS 2605 / JCM 1781 / NBRC 1676 / NRRL YB-4239</strain>
    </source>
</reference>
<feature type="compositionally biased region" description="Acidic residues" evidence="8">
    <location>
        <begin position="13"/>
        <end position="22"/>
    </location>
</feature>
<gene>
    <name evidence="11" type="ORF">LELG_03511</name>
</gene>
<sequence>MMVDPRDNKVNDDDLLSEDSSDEYNNLVKEFELRVQKLKEKERLKRQKQKQEEDQQRAQGQWKQHDDCETPRTEVYASPEKKKKNREEKGTKQIGTNINGIYNDEEEQIRAIKNRQQTKPSQFLSKLYDAKLANQLGKLQSIDYDRRKFQFDFTNLERASPMEVTNDLCWLSGHYLRRRYLTKDELKNLLQETDPELKLLKIDKLLAKTHKENGYAEPLYTNWALVAFVILKSDVLYTKQDKKYMKIKIGNFDHSIDLLLFDEGFERNWKMQQGDLILLLNPIINKYEIKVGEQNYKSGFNLRVEKTNPESILEIGSLRDFGLCQFRRRSDNQRCSNVINVTKQSLCDIHLDMKFKQSTRMELNGSVTMRSPTKNKTKIYMSTGNASSSKSISSSTNSTSKTARSRVPIGFIKEYNEDSSFTSSGMGKIDFRKFQDPKLLQTQMKRRKLMNDRANELLERKLSGISHNNSIVESLHLSRGTSSSRTSTNPDRRKDIPFSSSMISKLGFDPTNPESLHRQAPKPEKLQELYDLTLKTSAKKTLATSIEDKQAKMKHWKENLVNLKKYDSKLQQSSLNASQSITGMISKKTVASPERKQKLNRVVYDSDEERENRKVEAAKMEASLDDNASGDRCDSNDNDDFDDDDDDDLDIEFGGDDKKAIYASLIGGKLK</sequence>
<evidence type="ECO:0000313" key="12">
    <source>
        <dbReference type="Proteomes" id="UP000001996"/>
    </source>
</evidence>
<evidence type="ECO:0000256" key="3">
    <source>
        <dbReference type="ARBA" id="ARBA00022705"/>
    </source>
</evidence>
<evidence type="ECO:0000256" key="4">
    <source>
        <dbReference type="ARBA" id="ARBA00022723"/>
    </source>
</evidence>
<dbReference type="InterPro" id="IPR012340">
    <property type="entry name" value="NA-bd_OB-fold"/>
</dbReference>
<feature type="compositionally biased region" description="Basic and acidic residues" evidence="8">
    <location>
        <begin position="610"/>
        <end position="619"/>
    </location>
</feature>
<dbReference type="OMA" id="FFDEKFQ"/>
<name>A5E1M4_LODEL</name>
<evidence type="ECO:0000256" key="6">
    <source>
        <dbReference type="ARBA" id="ARBA00022833"/>
    </source>
</evidence>
<organism evidence="11 12">
    <name type="scientific">Lodderomyces elongisporus (strain ATCC 11503 / CBS 2605 / JCM 1781 / NBRC 1676 / NRRL YB-4239)</name>
    <name type="common">Yeast</name>
    <name type="synonym">Saccharomyces elongisporus</name>
    <dbReference type="NCBI Taxonomy" id="379508"/>
    <lineage>
        <taxon>Eukaryota</taxon>
        <taxon>Fungi</taxon>
        <taxon>Dikarya</taxon>
        <taxon>Ascomycota</taxon>
        <taxon>Saccharomycotina</taxon>
        <taxon>Pichiomycetes</taxon>
        <taxon>Debaryomycetaceae</taxon>
        <taxon>Candida/Lodderomyces clade</taxon>
        <taxon>Lodderomyces</taxon>
    </lineage>
</organism>
<keyword evidence="4" id="KW-0479">Metal-binding</keyword>
<evidence type="ECO:0000256" key="7">
    <source>
        <dbReference type="ARBA" id="ARBA00023242"/>
    </source>
</evidence>
<feature type="compositionally biased region" description="Basic and acidic residues" evidence="8">
    <location>
        <begin position="63"/>
        <end position="72"/>
    </location>
</feature>
<keyword evidence="5" id="KW-0863">Zinc-finger</keyword>
<feature type="region of interest" description="Disordered" evidence="8">
    <location>
        <begin position="476"/>
        <end position="524"/>
    </location>
</feature>
<protein>
    <submittedName>
        <fullName evidence="11">Uncharacterized protein</fullName>
    </submittedName>
</protein>
<evidence type="ECO:0000256" key="8">
    <source>
        <dbReference type="SAM" id="MobiDB-lite"/>
    </source>
</evidence>